<protein>
    <submittedName>
        <fullName evidence="2">Uncharacterized protein</fullName>
    </submittedName>
</protein>
<dbReference type="Proteomes" id="UP000437068">
    <property type="component" value="Unassembled WGS sequence"/>
</dbReference>
<reference evidence="7 8" key="1">
    <citation type="submission" date="2018-08" db="EMBL/GenBank/DDBJ databases">
        <title>Genomic investigation of the strawberry pathogen Phytophthora fragariae indicates pathogenicity is determined by transcriptional variation in three key races.</title>
        <authorList>
            <person name="Adams T.M."/>
            <person name="Armitage A.D."/>
            <person name="Sobczyk M.K."/>
            <person name="Bates H.J."/>
            <person name="Dunwell J.M."/>
            <person name="Nellist C.F."/>
            <person name="Harrison R.J."/>
        </authorList>
    </citation>
    <scope>NUCLEOTIDE SEQUENCE [LARGE SCALE GENOMIC DNA]</scope>
    <source>
        <strain evidence="6 8">A4</strain>
        <strain evidence="5 9">BC-1</strain>
        <strain evidence="4 10">NOV-5</strain>
        <strain evidence="2 11">NOV-71</strain>
        <strain evidence="1 7">NOV-9</strain>
        <strain evidence="3 12">ONT-3</strain>
    </source>
</reference>
<dbReference type="AlphaFoldDB" id="A0A6A3QY45"/>
<dbReference type="EMBL" id="QXGA01001681">
    <property type="protein sequence ID" value="KAE9113068.1"/>
    <property type="molecule type" value="Genomic_DNA"/>
</dbReference>
<gene>
    <name evidence="6" type="ORF">PF001_g19920</name>
    <name evidence="5" type="ORF">PF002_g15611</name>
    <name evidence="4" type="ORF">PF006_g19839</name>
    <name evidence="2" type="ORF">PF007_g21800</name>
    <name evidence="1" type="ORF">PF009_g21427</name>
    <name evidence="3" type="ORF">PF010_g20693</name>
</gene>
<evidence type="ECO:0000313" key="10">
    <source>
        <dbReference type="Proteomes" id="UP000440732"/>
    </source>
</evidence>
<evidence type="ECO:0000313" key="12">
    <source>
        <dbReference type="Proteomes" id="UP000488956"/>
    </source>
</evidence>
<evidence type="ECO:0000313" key="11">
    <source>
        <dbReference type="Proteomes" id="UP000441208"/>
    </source>
</evidence>
<evidence type="ECO:0000313" key="4">
    <source>
        <dbReference type="EMBL" id="KAE9113068.1"/>
    </source>
</evidence>
<dbReference type="EMBL" id="QXGF01001681">
    <property type="protein sequence ID" value="KAE8928430.1"/>
    <property type="molecule type" value="Genomic_DNA"/>
</dbReference>
<comment type="caution">
    <text evidence="2">The sequence shown here is derived from an EMBL/GenBank/DDBJ whole genome shotgun (WGS) entry which is preliminary data.</text>
</comment>
<dbReference type="EMBL" id="QXFX01001784">
    <property type="protein sequence ID" value="KAE9084790.1"/>
    <property type="molecule type" value="Genomic_DNA"/>
</dbReference>
<dbReference type="Proteomes" id="UP000441208">
    <property type="component" value="Unassembled WGS sequence"/>
</dbReference>
<name>A0A6A3QY45_9STRA</name>
<evidence type="ECO:0000313" key="5">
    <source>
        <dbReference type="EMBL" id="KAE9221333.1"/>
    </source>
</evidence>
<evidence type="ECO:0000313" key="9">
    <source>
        <dbReference type="Proteomes" id="UP000440367"/>
    </source>
</evidence>
<dbReference type="EMBL" id="QXGD01000885">
    <property type="protein sequence ID" value="KAE9221333.1"/>
    <property type="molecule type" value="Genomic_DNA"/>
</dbReference>
<organism evidence="2 11">
    <name type="scientific">Phytophthora fragariae</name>
    <dbReference type="NCBI Taxonomy" id="53985"/>
    <lineage>
        <taxon>Eukaryota</taxon>
        <taxon>Sar</taxon>
        <taxon>Stramenopiles</taxon>
        <taxon>Oomycota</taxon>
        <taxon>Peronosporomycetes</taxon>
        <taxon>Peronosporales</taxon>
        <taxon>Peronosporaceae</taxon>
        <taxon>Phytophthora</taxon>
    </lineage>
</organism>
<evidence type="ECO:0000313" key="1">
    <source>
        <dbReference type="EMBL" id="KAE8928430.1"/>
    </source>
</evidence>
<proteinExistence type="predicted"/>
<sequence>MPDALLSGIAKLLDEKGIGTGAMRKEELESTIRNLLNAAGLYQRSSVQRESQPETCSGTIIYWQRDGIFHRLPESFEFADVDALGVWHLWWFGNPAMGYPPFKGLQPSDFSTTIKRKRYSEWTVLVKHLSDAVKAATNRDLHPPQNQHEADELFNIAMKNVPMKSSAEEKKSRRTDRAATTLRRIREALYEANSDARTMPFRRRKRRATNKLND</sequence>
<evidence type="ECO:0000313" key="2">
    <source>
        <dbReference type="EMBL" id="KAE9083701.1"/>
    </source>
</evidence>
<dbReference type="Proteomes" id="UP000440367">
    <property type="component" value="Unassembled WGS sequence"/>
</dbReference>
<dbReference type="Proteomes" id="UP000440732">
    <property type="component" value="Unassembled WGS sequence"/>
</dbReference>
<evidence type="ECO:0000313" key="7">
    <source>
        <dbReference type="Proteomes" id="UP000429523"/>
    </source>
</evidence>
<evidence type="ECO:0000313" key="3">
    <source>
        <dbReference type="EMBL" id="KAE9084790.1"/>
    </source>
</evidence>
<evidence type="ECO:0000313" key="6">
    <source>
        <dbReference type="EMBL" id="KAE9289687.1"/>
    </source>
</evidence>
<dbReference type="Proteomes" id="UP000488956">
    <property type="component" value="Unassembled WGS sequence"/>
</dbReference>
<dbReference type="EMBL" id="QXGE01001668">
    <property type="protein sequence ID" value="KAE9289687.1"/>
    <property type="molecule type" value="Genomic_DNA"/>
</dbReference>
<evidence type="ECO:0000313" key="8">
    <source>
        <dbReference type="Proteomes" id="UP000437068"/>
    </source>
</evidence>
<dbReference type="EMBL" id="QXFZ01001877">
    <property type="protein sequence ID" value="KAE9083701.1"/>
    <property type="molecule type" value="Genomic_DNA"/>
</dbReference>
<accession>A0A6A3QY45</accession>
<dbReference type="Proteomes" id="UP000429523">
    <property type="component" value="Unassembled WGS sequence"/>
</dbReference>